<dbReference type="EMBL" id="CM039429">
    <property type="protein sequence ID" value="KAI4348025.1"/>
    <property type="molecule type" value="Genomic_DNA"/>
</dbReference>
<reference evidence="1 2" key="1">
    <citation type="journal article" date="2022" name="DNA Res.">
        <title>Chromosomal-level genome assembly of the orchid tree Bauhinia variegata (Leguminosae; Cercidoideae) supports the allotetraploid origin hypothesis of Bauhinia.</title>
        <authorList>
            <person name="Zhong Y."/>
            <person name="Chen Y."/>
            <person name="Zheng D."/>
            <person name="Pang J."/>
            <person name="Liu Y."/>
            <person name="Luo S."/>
            <person name="Meng S."/>
            <person name="Qian L."/>
            <person name="Wei D."/>
            <person name="Dai S."/>
            <person name="Zhou R."/>
        </authorList>
    </citation>
    <scope>NUCLEOTIDE SEQUENCE [LARGE SCALE GENOMIC DNA]</scope>
    <source>
        <strain evidence="1">BV-YZ2020</strain>
    </source>
</reference>
<protein>
    <submittedName>
        <fullName evidence="1">Uncharacterized protein</fullName>
    </submittedName>
</protein>
<proteinExistence type="predicted"/>
<sequence length="112" mass="12922">MKEYLRYIFLLTFFFPHPIISIHTLFRNQISINTPTIPTSSPIFYNPLLNQLFSLPTIPVCNHNFLPAPQQFPFTPPLHFLHPFPYSSLFSPSQFLFTPNSLLGPTAFCSHP</sequence>
<organism evidence="1 2">
    <name type="scientific">Bauhinia variegata</name>
    <name type="common">Purple orchid tree</name>
    <name type="synonym">Phanera variegata</name>
    <dbReference type="NCBI Taxonomy" id="167791"/>
    <lineage>
        <taxon>Eukaryota</taxon>
        <taxon>Viridiplantae</taxon>
        <taxon>Streptophyta</taxon>
        <taxon>Embryophyta</taxon>
        <taxon>Tracheophyta</taxon>
        <taxon>Spermatophyta</taxon>
        <taxon>Magnoliopsida</taxon>
        <taxon>eudicotyledons</taxon>
        <taxon>Gunneridae</taxon>
        <taxon>Pentapetalae</taxon>
        <taxon>rosids</taxon>
        <taxon>fabids</taxon>
        <taxon>Fabales</taxon>
        <taxon>Fabaceae</taxon>
        <taxon>Cercidoideae</taxon>
        <taxon>Cercideae</taxon>
        <taxon>Bauhiniinae</taxon>
        <taxon>Bauhinia</taxon>
    </lineage>
</organism>
<evidence type="ECO:0000313" key="2">
    <source>
        <dbReference type="Proteomes" id="UP000828941"/>
    </source>
</evidence>
<accession>A0ACB9PGZ7</accession>
<dbReference type="Proteomes" id="UP000828941">
    <property type="component" value="Chromosome 4"/>
</dbReference>
<comment type="caution">
    <text evidence="1">The sequence shown here is derived from an EMBL/GenBank/DDBJ whole genome shotgun (WGS) entry which is preliminary data.</text>
</comment>
<name>A0ACB9PGZ7_BAUVA</name>
<keyword evidence="2" id="KW-1185">Reference proteome</keyword>
<evidence type="ECO:0000313" key="1">
    <source>
        <dbReference type="EMBL" id="KAI4348025.1"/>
    </source>
</evidence>
<gene>
    <name evidence="1" type="ORF">L6164_008788</name>
</gene>